<evidence type="ECO:0000313" key="4">
    <source>
        <dbReference type="Proteomes" id="UP000007564"/>
    </source>
</evidence>
<protein>
    <submittedName>
        <fullName evidence="3">Putative exported protein</fullName>
    </submittedName>
</protein>
<dbReference type="Gene3D" id="3.40.190.150">
    <property type="entry name" value="Bordetella uptake gene, domain 1"/>
    <property type="match status" value="1"/>
</dbReference>
<dbReference type="PANTHER" id="PTHR42928">
    <property type="entry name" value="TRICARBOXYLATE-BINDING PROTEIN"/>
    <property type="match status" value="1"/>
</dbReference>
<dbReference type="PIRSF" id="PIRSF017082">
    <property type="entry name" value="YflP"/>
    <property type="match status" value="1"/>
</dbReference>
<comment type="similarity">
    <text evidence="1">Belongs to the UPF0065 (bug) family.</text>
</comment>
<dbReference type="HOGENOM" id="CLU_045683_0_1_4"/>
<dbReference type="SUPFAM" id="SSF53850">
    <property type="entry name" value="Periplasmic binding protein-like II"/>
    <property type="match status" value="1"/>
</dbReference>
<dbReference type="GeneID" id="56480724"/>
<evidence type="ECO:0000313" key="3">
    <source>
        <dbReference type="EMBL" id="CCJ54751.1"/>
    </source>
</evidence>
<feature type="signal peptide" evidence="2">
    <location>
        <begin position="1"/>
        <end position="22"/>
    </location>
</feature>
<dbReference type="InterPro" id="IPR042100">
    <property type="entry name" value="Bug_dom1"/>
</dbReference>
<proteinExistence type="inferred from homology"/>
<dbReference type="OrthoDB" id="8959453at2"/>
<organism evidence="3 4">
    <name type="scientific">Bordetella bronchiseptica 253</name>
    <dbReference type="NCBI Taxonomy" id="568707"/>
    <lineage>
        <taxon>Bacteria</taxon>
        <taxon>Pseudomonadati</taxon>
        <taxon>Pseudomonadota</taxon>
        <taxon>Betaproteobacteria</taxon>
        <taxon>Burkholderiales</taxon>
        <taxon>Alcaligenaceae</taxon>
        <taxon>Bordetella</taxon>
    </lineage>
</organism>
<sequence>MINRRFFCLAIVSAALPMWAQAASYPNQPVRVIVSNAPGTGTDITARFLANQVAGKLGQPTVVENKAGAGGVLATDFVARTEPDGYTVLFSTGAHFMLPAIYSKLNFDAKADFVPVGVFAQSPMVVFVPADSPFRSIEDLVAAARKAPDTISYSSPGVGTSSHLAAVMMFNQAKVDLRHIPYKSASQAAMEVASGQAQVGINGTGVTLPLLQAGKIRILAVTSLKRSASLPEVPTLDESGLKGYDFVAPILALVRAGTPAPIVQTLGDAFTAAAAQPEFKELCLKQGLDVAIQGPAELKVSAPKEFDKARRLSELAGVQAR</sequence>
<dbReference type="CDD" id="cd07012">
    <property type="entry name" value="PBP2_Bug_TTT"/>
    <property type="match status" value="1"/>
</dbReference>
<dbReference type="PANTHER" id="PTHR42928:SF5">
    <property type="entry name" value="BLR1237 PROTEIN"/>
    <property type="match status" value="1"/>
</dbReference>
<dbReference type="Proteomes" id="UP000007564">
    <property type="component" value="Chromosome"/>
</dbReference>
<dbReference type="KEGG" id="bbh:BN112_2834"/>
<dbReference type="EMBL" id="HE965806">
    <property type="protein sequence ID" value="CCJ54751.1"/>
    <property type="molecule type" value="Genomic_DNA"/>
</dbReference>
<dbReference type="InterPro" id="IPR005064">
    <property type="entry name" value="BUG"/>
</dbReference>
<keyword evidence="2" id="KW-0732">Signal</keyword>
<reference evidence="3 4" key="1">
    <citation type="journal article" date="2012" name="BMC Genomics">
        <title>Comparative genomics of the classical Bordetella subspecies: the evolution and exchange of virulence-associated diversity amongst closely related pathogens.</title>
        <authorList>
            <person name="Park J."/>
            <person name="Zhang Y."/>
            <person name="Buboltz A.M."/>
            <person name="Zhang X."/>
            <person name="Schuster S.C."/>
            <person name="Ahuja U."/>
            <person name="Liu M."/>
            <person name="Miller J.F."/>
            <person name="Sebaihia M."/>
            <person name="Bentley S.D."/>
            <person name="Parkhill J."/>
            <person name="Harvill E.T."/>
        </authorList>
    </citation>
    <scope>NUCLEOTIDE SEQUENCE [LARGE SCALE GENOMIC DNA]</scope>
    <source>
        <strain evidence="3 4">253</strain>
    </source>
</reference>
<dbReference type="RefSeq" id="WP_003807982.1">
    <property type="nucleotide sequence ID" value="NC_019382.1"/>
</dbReference>
<dbReference type="Gene3D" id="3.40.190.10">
    <property type="entry name" value="Periplasmic binding protein-like II"/>
    <property type="match status" value="1"/>
</dbReference>
<gene>
    <name evidence="3" type="ORF">BN112_2834</name>
</gene>
<evidence type="ECO:0000256" key="2">
    <source>
        <dbReference type="SAM" id="SignalP"/>
    </source>
</evidence>
<feature type="chain" id="PRO_5002189998" evidence="2">
    <location>
        <begin position="23"/>
        <end position="321"/>
    </location>
</feature>
<dbReference type="AlphaFoldDB" id="A0A0C6P4P2"/>
<dbReference type="Pfam" id="PF03401">
    <property type="entry name" value="TctC"/>
    <property type="match status" value="1"/>
</dbReference>
<accession>A0A0C6P4P2</accession>
<evidence type="ECO:0000256" key="1">
    <source>
        <dbReference type="ARBA" id="ARBA00006987"/>
    </source>
</evidence>
<name>A0A0C6P4P2_BORBO</name>